<feature type="transmembrane region" description="Helical" evidence="10">
    <location>
        <begin position="368"/>
        <end position="393"/>
    </location>
</feature>
<dbReference type="GO" id="GO:0102965">
    <property type="term" value="F:alcohol-forming long-chain fatty acyl-CoA reductase activity"/>
    <property type="evidence" value="ECO:0007669"/>
    <property type="project" value="UniProtKB-EC"/>
</dbReference>
<feature type="transmembrane region" description="Helical" evidence="10">
    <location>
        <begin position="493"/>
        <end position="513"/>
    </location>
</feature>
<feature type="domain" description="Fatty acyl-CoA reductase C-terminal" evidence="11">
    <location>
        <begin position="377"/>
        <end position="468"/>
    </location>
</feature>
<keyword evidence="14" id="KW-1185">Reference proteome</keyword>
<dbReference type="GO" id="GO:0080019">
    <property type="term" value="F:alcohol-forming very long-chain fatty acyl-CoA reductase activity"/>
    <property type="evidence" value="ECO:0007669"/>
    <property type="project" value="InterPro"/>
</dbReference>
<keyword evidence="3 10" id="KW-0444">Lipid biosynthesis</keyword>
<keyword evidence="8 10" id="KW-0472">Membrane</keyword>
<organism evidence="13 14">
    <name type="scientific">Henosepilachna vigintioctopunctata</name>
    <dbReference type="NCBI Taxonomy" id="420089"/>
    <lineage>
        <taxon>Eukaryota</taxon>
        <taxon>Metazoa</taxon>
        <taxon>Ecdysozoa</taxon>
        <taxon>Arthropoda</taxon>
        <taxon>Hexapoda</taxon>
        <taxon>Insecta</taxon>
        <taxon>Pterygota</taxon>
        <taxon>Neoptera</taxon>
        <taxon>Endopterygota</taxon>
        <taxon>Coleoptera</taxon>
        <taxon>Polyphaga</taxon>
        <taxon>Cucujiformia</taxon>
        <taxon>Coccinelloidea</taxon>
        <taxon>Coccinellidae</taxon>
        <taxon>Epilachninae</taxon>
        <taxon>Epilachnini</taxon>
        <taxon>Henosepilachna</taxon>
    </lineage>
</organism>
<evidence type="ECO:0000256" key="8">
    <source>
        <dbReference type="ARBA" id="ARBA00023136"/>
    </source>
</evidence>
<dbReference type="EMBL" id="JARQZJ010000092">
    <property type="protein sequence ID" value="KAK9884343.1"/>
    <property type="molecule type" value="Genomic_DNA"/>
</dbReference>
<accession>A0AAW1UV41</accession>
<dbReference type="PANTHER" id="PTHR11011">
    <property type="entry name" value="MALE STERILITY PROTEIN 2-RELATED"/>
    <property type="match status" value="1"/>
</dbReference>
<gene>
    <name evidence="13" type="ORF">WA026_005293</name>
</gene>
<evidence type="ECO:0000256" key="1">
    <source>
        <dbReference type="ARBA" id="ARBA00004141"/>
    </source>
</evidence>
<comment type="similarity">
    <text evidence="2 10">Belongs to the fatty acyl-CoA reductase family.</text>
</comment>
<evidence type="ECO:0000259" key="12">
    <source>
        <dbReference type="Pfam" id="PF07993"/>
    </source>
</evidence>
<comment type="catalytic activity">
    <reaction evidence="9 10">
        <text>a long-chain fatty acyl-CoA + 2 NADPH + 2 H(+) = a long-chain primary fatty alcohol + 2 NADP(+) + CoA</text>
        <dbReference type="Rhea" id="RHEA:52716"/>
        <dbReference type="ChEBI" id="CHEBI:15378"/>
        <dbReference type="ChEBI" id="CHEBI:57287"/>
        <dbReference type="ChEBI" id="CHEBI:57783"/>
        <dbReference type="ChEBI" id="CHEBI:58349"/>
        <dbReference type="ChEBI" id="CHEBI:77396"/>
        <dbReference type="ChEBI" id="CHEBI:83139"/>
        <dbReference type="EC" id="1.2.1.84"/>
    </reaction>
</comment>
<keyword evidence="5 10" id="KW-0521">NADP</keyword>
<protein>
    <recommendedName>
        <fullName evidence="10">Fatty acyl-CoA reductase</fullName>
        <ecNumber evidence="10">1.2.1.84</ecNumber>
    </recommendedName>
</protein>
<dbReference type="InterPro" id="IPR033640">
    <property type="entry name" value="FAR_C"/>
</dbReference>
<dbReference type="Pfam" id="PF07993">
    <property type="entry name" value="NAD_binding_4"/>
    <property type="match status" value="1"/>
</dbReference>
<dbReference type="Proteomes" id="UP001431783">
    <property type="component" value="Unassembled WGS sequence"/>
</dbReference>
<dbReference type="PANTHER" id="PTHR11011:SF60">
    <property type="entry name" value="FATTY ACYL-COA REDUCTASE-RELATED"/>
    <property type="match status" value="1"/>
</dbReference>
<dbReference type="Gene3D" id="3.40.50.720">
    <property type="entry name" value="NAD(P)-binding Rossmann-like Domain"/>
    <property type="match status" value="1"/>
</dbReference>
<sequence>MTEIQEAIVEDVQLTPIQNFYKNSHIFITGATGFLGRVLLEKLLRSCPNISTIYIMVRNKKGKNITTRVDELFDDVIFEELKRVCPKFRHKIIGIEGDCCLPDLGLSDQDRQTLISKVDIIFHVAATVRFDEKIKLAVAINVKAPMYLVRMAQQIKNLKAFMHVSTAYTNCVQNFIEERTYPPPMKGEELIKIVDNISDKSMDIITSRLIGKWPNTYTFTKAVAENVIAEEGKGIPAAIFRPSIIISTFKEPIPAWINNMYGPTGICAAAGSGVMRTLQCDASSNGNMVPVDMCTNSLIAAAWEVGTEFEKNKQSCKEQEVPVYHYESSNDQPITWGRFMHLNSTNGVNYPTIRAIWYYSLTLQKNRYAYLFLMFFLHLVPAFLMDTVLLCIGRQPMMLKVYKKIHKFIDVLSYFTTRNFEFQSTRVRNLIQKMSSEDQKIFFCDLKELDWNVYFKVYLKGVRVYLLQDDMKTLDDALVRWRRFELLHKSLKVLFVFFMCRIAWSIMVFLYSLI</sequence>
<evidence type="ECO:0000256" key="9">
    <source>
        <dbReference type="ARBA" id="ARBA00052530"/>
    </source>
</evidence>
<proteinExistence type="inferred from homology"/>
<keyword evidence="7 10" id="KW-0443">Lipid metabolism</keyword>
<keyword evidence="10" id="KW-0560">Oxidoreductase</keyword>
<evidence type="ECO:0000256" key="4">
    <source>
        <dbReference type="ARBA" id="ARBA00022692"/>
    </source>
</evidence>
<evidence type="ECO:0000256" key="5">
    <source>
        <dbReference type="ARBA" id="ARBA00022857"/>
    </source>
</evidence>
<dbReference type="CDD" id="cd05236">
    <property type="entry name" value="FAR-N_SDR_e"/>
    <property type="match status" value="1"/>
</dbReference>
<comment type="subcellular location">
    <subcellularLocation>
        <location evidence="1">Membrane</location>
        <topology evidence="1">Multi-pass membrane protein</topology>
    </subcellularLocation>
</comment>
<evidence type="ECO:0000256" key="3">
    <source>
        <dbReference type="ARBA" id="ARBA00022516"/>
    </source>
</evidence>
<evidence type="ECO:0000313" key="13">
    <source>
        <dbReference type="EMBL" id="KAK9884343.1"/>
    </source>
</evidence>
<keyword evidence="6 10" id="KW-1133">Transmembrane helix</keyword>
<evidence type="ECO:0000256" key="2">
    <source>
        <dbReference type="ARBA" id="ARBA00005928"/>
    </source>
</evidence>
<dbReference type="GO" id="GO:0005777">
    <property type="term" value="C:peroxisome"/>
    <property type="evidence" value="ECO:0007669"/>
    <property type="project" value="TreeGrafter"/>
</dbReference>
<evidence type="ECO:0000313" key="14">
    <source>
        <dbReference type="Proteomes" id="UP001431783"/>
    </source>
</evidence>
<dbReference type="SUPFAM" id="SSF51735">
    <property type="entry name" value="NAD(P)-binding Rossmann-fold domains"/>
    <property type="match status" value="1"/>
</dbReference>
<comment type="function">
    <text evidence="10">Catalyzes the reduction of fatty acyl-CoA to fatty alcohols.</text>
</comment>
<dbReference type="FunFam" id="3.40.50.720:FF:000143">
    <property type="entry name" value="Fatty acyl-CoA reductase"/>
    <property type="match status" value="1"/>
</dbReference>
<name>A0AAW1UV41_9CUCU</name>
<evidence type="ECO:0000256" key="7">
    <source>
        <dbReference type="ARBA" id="ARBA00023098"/>
    </source>
</evidence>
<dbReference type="GO" id="GO:0035336">
    <property type="term" value="P:long-chain fatty-acyl-CoA metabolic process"/>
    <property type="evidence" value="ECO:0007669"/>
    <property type="project" value="TreeGrafter"/>
</dbReference>
<comment type="caution">
    <text evidence="13">The sequence shown here is derived from an EMBL/GenBank/DDBJ whole genome shotgun (WGS) entry which is preliminary data.</text>
</comment>
<dbReference type="InterPro" id="IPR026055">
    <property type="entry name" value="FAR"/>
</dbReference>
<evidence type="ECO:0000256" key="6">
    <source>
        <dbReference type="ARBA" id="ARBA00022989"/>
    </source>
</evidence>
<dbReference type="GO" id="GO:0016020">
    <property type="term" value="C:membrane"/>
    <property type="evidence" value="ECO:0007669"/>
    <property type="project" value="UniProtKB-SubCell"/>
</dbReference>
<dbReference type="EC" id="1.2.1.84" evidence="10"/>
<dbReference type="Pfam" id="PF03015">
    <property type="entry name" value="Sterile"/>
    <property type="match status" value="1"/>
</dbReference>
<dbReference type="AlphaFoldDB" id="A0AAW1UV41"/>
<keyword evidence="4 10" id="KW-0812">Transmembrane</keyword>
<reference evidence="13 14" key="1">
    <citation type="submission" date="2023-03" db="EMBL/GenBank/DDBJ databases">
        <title>Genome insight into feeding habits of ladybird beetles.</title>
        <authorList>
            <person name="Li H.-S."/>
            <person name="Huang Y.-H."/>
            <person name="Pang H."/>
        </authorList>
    </citation>
    <scope>NUCLEOTIDE SEQUENCE [LARGE SCALE GENOMIC DNA]</scope>
    <source>
        <strain evidence="13">SYSU_2023b</strain>
        <tissue evidence="13">Whole body</tissue>
    </source>
</reference>
<feature type="domain" description="Thioester reductase (TE)" evidence="12">
    <location>
        <begin position="28"/>
        <end position="297"/>
    </location>
</feature>
<dbReference type="InterPro" id="IPR036291">
    <property type="entry name" value="NAD(P)-bd_dom_sf"/>
</dbReference>
<dbReference type="CDD" id="cd09071">
    <property type="entry name" value="FAR_C"/>
    <property type="match status" value="1"/>
</dbReference>
<evidence type="ECO:0000259" key="11">
    <source>
        <dbReference type="Pfam" id="PF03015"/>
    </source>
</evidence>
<dbReference type="InterPro" id="IPR013120">
    <property type="entry name" value="FAR_NAD-bd"/>
</dbReference>
<evidence type="ECO:0000256" key="10">
    <source>
        <dbReference type="RuleBase" id="RU363097"/>
    </source>
</evidence>